<evidence type="ECO:0000256" key="2">
    <source>
        <dbReference type="ARBA" id="ARBA00023125"/>
    </source>
</evidence>
<dbReference type="InterPro" id="IPR011010">
    <property type="entry name" value="DNA_brk_join_enz"/>
</dbReference>
<evidence type="ECO:0000256" key="3">
    <source>
        <dbReference type="ARBA" id="ARBA00023172"/>
    </source>
</evidence>
<dbReference type="PANTHER" id="PTHR30349:SF90">
    <property type="entry name" value="TYROSINE RECOMBINASE XERD"/>
    <property type="match status" value="1"/>
</dbReference>
<dbReference type="InterPro" id="IPR010998">
    <property type="entry name" value="Integrase_recombinase_N"/>
</dbReference>
<keyword evidence="1" id="KW-0229">DNA integration</keyword>
<dbReference type="Pfam" id="PF00589">
    <property type="entry name" value="Phage_integrase"/>
    <property type="match status" value="1"/>
</dbReference>
<organism evidence="5">
    <name type="scientific">Polaromonas sp. H6N</name>
    <dbReference type="NCBI Taxonomy" id="1840293"/>
    <lineage>
        <taxon>Bacteria</taxon>
        <taxon>Pseudomonadati</taxon>
        <taxon>Pseudomonadota</taxon>
        <taxon>Betaproteobacteria</taxon>
        <taxon>Burkholderiales</taxon>
        <taxon>Comamonadaceae</taxon>
        <taxon>Polaromonas</taxon>
    </lineage>
</organism>
<dbReference type="InterPro" id="IPR013762">
    <property type="entry name" value="Integrase-like_cat_sf"/>
</dbReference>
<keyword evidence="3" id="KW-0233">DNA recombination</keyword>
<geneLocation type="plasmid" evidence="5">
    <name>pH6NP1</name>
</geneLocation>
<evidence type="ECO:0000259" key="4">
    <source>
        <dbReference type="PROSITE" id="PS51898"/>
    </source>
</evidence>
<dbReference type="GO" id="GO:0006310">
    <property type="term" value="P:DNA recombination"/>
    <property type="evidence" value="ECO:0007669"/>
    <property type="project" value="UniProtKB-KW"/>
</dbReference>
<keyword evidence="5" id="KW-0614">Plasmid</keyword>
<dbReference type="Gene3D" id="1.10.443.10">
    <property type="entry name" value="Intergrase catalytic core"/>
    <property type="match status" value="1"/>
</dbReference>
<reference evidence="5" key="1">
    <citation type="submission" date="2018-01" db="EMBL/GenBank/DDBJ databases">
        <title>Plasmids of psychrophilic Polaromonas spp. isolated from Arctic and Antarctic glaciers.</title>
        <authorList>
            <person name="Dziewit L."/>
            <person name="Ciok A."/>
        </authorList>
    </citation>
    <scope>NUCLEOTIDE SEQUENCE</scope>
    <source>
        <plasmid evidence="5">pH6NP1</plasmid>
    </source>
</reference>
<name>A0A2S1FJ48_9BURK</name>
<protein>
    <submittedName>
        <fullName evidence="5">Tyrosine recombinase</fullName>
    </submittedName>
</protein>
<dbReference type="Gene3D" id="1.10.150.130">
    <property type="match status" value="1"/>
</dbReference>
<dbReference type="InterPro" id="IPR004107">
    <property type="entry name" value="Integrase_SAM-like_N"/>
</dbReference>
<sequence length="251" mass="27925">MTAVKQLARYHDCRLALLSDEQIQAYLLHLLQERHRSRSTVNATSCAIRFLVCDVLGQTERRVKIPLGRIPQRLPELLSRAEVAALLDAPMPIKARTFLMTAYASGLRLNERCHLRGCHIDSAPDRMCIRIVQGKGAKDRYSLLTPELLDQLRLCWRACRAGAKSTDWLFASRRDPSRPLVRQSAALLLHGSQGRRHPFAAALLCPHLLASGVDLNSISHLLGHAQLSTTGRYLYRGCPSGSANHAAELTP</sequence>
<proteinExistence type="predicted"/>
<dbReference type="AlphaFoldDB" id="A0A2S1FJ48"/>
<keyword evidence="2" id="KW-0238">DNA-binding</keyword>
<dbReference type="InterPro" id="IPR002104">
    <property type="entry name" value="Integrase_catalytic"/>
</dbReference>
<evidence type="ECO:0000313" key="5">
    <source>
        <dbReference type="EMBL" id="AWD72216.1"/>
    </source>
</evidence>
<evidence type="ECO:0000256" key="1">
    <source>
        <dbReference type="ARBA" id="ARBA00022908"/>
    </source>
</evidence>
<dbReference type="SUPFAM" id="SSF56349">
    <property type="entry name" value="DNA breaking-rejoining enzymes"/>
    <property type="match status" value="1"/>
</dbReference>
<feature type="domain" description="Tyr recombinase" evidence="4">
    <location>
        <begin position="73"/>
        <end position="251"/>
    </location>
</feature>
<dbReference type="RefSeq" id="WP_255493410.1">
    <property type="nucleotide sequence ID" value="NZ_MG869620.1"/>
</dbReference>
<dbReference type="PROSITE" id="PS51898">
    <property type="entry name" value="TYR_RECOMBINASE"/>
    <property type="match status" value="1"/>
</dbReference>
<dbReference type="GO" id="GO:0015074">
    <property type="term" value="P:DNA integration"/>
    <property type="evidence" value="ECO:0007669"/>
    <property type="project" value="UniProtKB-KW"/>
</dbReference>
<dbReference type="PANTHER" id="PTHR30349">
    <property type="entry name" value="PHAGE INTEGRASE-RELATED"/>
    <property type="match status" value="1"/>
</dbReference>
<accession>A0A2S1FJ48</accession>
<dbReference type="Pfam" id="PF13495">
    <property type="entry name" value="Phage_int_SAM_4"/>
    <property type="match status" value="1"/>
</dbReference>
<dbReference type="InterPro" id="IPR050090">
    <property type="entry name" value="Tyrosine_recombinase_XerCD"/>
</dbReference>
<gene>
    <name evidence="5" type="ORF">pH6NP1_p018</name>
</gene>
<dbReference type="EMBL" id="MG869620">
    <property type="protein sequence ID" value="AWD72216.1"/>
    <property type="molecule type" value="Genomic_DNA"/>
</dbReference>
<dbReference type="GO" id="GO:0003677">
    <property type="term" value="F:DNA binding"/>
    <property type="evidence" value="ECO:0007669"/>
    <property type="project" value="UniProtKB-KW"/>
</dbReference>